<protein>
    <submittedName>
        <fullName evidence="2">ATP-binding protein</fullName>
    </submittedName>
</protein>
<dbReference type="SUPFAM" id="SSF52540">
    <property type="entry name" value="P-loop containing nucleoside triphosphate hydrolases"/>
    <property type="match status" value="1"/>
</dbReference>
<dbReference type="SUPFAM" id="SSF46785">
    <property type="entry name" value="Winged helix' DNA-binding domain"/>
    <property type="match status" value="1"/>
</dbReference>
<keyword evidence="2" id="KW-0547">Nucleotide-binding</keyword>
<dbReference type="Pfam" id="PF01637">
    <property type="entry name" value="ATPase_2"/>
    <property type="match status" value="1"/>
</dbReference>
<evidence type="ECO:0000313" key="3">
    <source>
        <dbReference type="Proteomes" id="UP000286501"/>
    </source>
</evidence>
<name>A0A3R6E3L2_9BACT</name>
<feature type="domain" description="ATPase" evidence="1">
    <location>
        <begin position="7"/>
        <end position="213"/>
    </location>
</feature>
<dbReference type="EMBL" id="QRIN01000032">
    <property type="protein sequence ID" value="RHG65381.1"/>
    <property type="molecule type" value="Genomic_DNA"/>
</dbReference>
<keyword evidence="2" id="KW-0067">ATP-binding</keyword>
<evidence type="ECO:0000313" key="2">
    <source>
        <dbReference type="EMBL" id="RHG65381.1"/>
    </source>
</evidence>
<dbReference type="InterPro" id="IPR011579">
    <property type="entry name" value="ATPase_dom"/>
</dbReference>
<dbReference type="InterPro" id="IPR027417">
    <property type="entry name" value="P-loop_NTPase"/>
</dbReference>
<dbReference type="InterPro" id="IPR036390">
    <property type="entry name" value="WH_DNA-bd_sf"/>
</dbReference>
<dbReference type="PANTHER" id="PTHR34704">
    <property type="entry name" value="ATPASE"/>
    <property type="match status" value="1"/>
</dbReference>
<reference evidence="2 3" key="1">
    <citation type="submission" date="2018-08" db="EMBL/GenBank/DDBJ databases">
        <title>A genome reference for cultivated species of the human gut microbiota.</title>
        <authorList>
            <person name="Zou Y."/>
            <person name="Xue W."/>
            <person name="Luo G."/>
        </authorList>
    </citation>
    <scope>NUCLEOTIDE SEQUENCE [LARGE SCALE GENOMIC DNA]</scope>
    <source>
        <strain evidence="2 3">AM22-1</strain>
    </source>
</reference>
<gene>
    <name evidence="2" type="ORF">DW250_08790</name>
</gene>
<dbReference type="PANTHER" id="PTHR34704:SF1">
    <property type="entry name" value="ATPASE"/>
    <property type="match status" value="1"/>
</dbReference>
<sequence length="471" mass="54845">MTKIIGRKRELQQLEEAYKAEESLFVVVYGRRRVGKTFLVREAFDDKLAFYATGVNQENKDVQFMYFYHALCKYSDAPLALPKTWLEAFDALIKILEASKEQKKVVFLDELSWMNGMDGSFLTALEWFWNSWASARTDILLVCCSSATSWIINKVFNNHGGLYGRVNRRIHLHPFTLRECEEFYKDKKIAMNHYDQVISYMVFGGVPYYLSMLESTKSLAQNIDELLFHPDGQLHREYENLYQAMFRNADNHLLIAKAMAAKSKGLTRNEILEATGLPNAGSATRVLDELEQSDFIRRYTSFGQKKRDEMYQLTDAYTLFYFHFLQDGKNNDKQFWQHHLGTPKINSWAGYAFEQVCLAHVEQIKMAMGISGMAVSTSGWFSKGKEQKAQIDLVLDRADHIVNLCEIKFSTRPYTIDKQYAETLQNRQWIFEQETKTRKSCQQVMLTTYGLAKNQYSSIIQRELTMEDLFH</sequence>
<organism evidence="2 3">
    <name type="scientific">Segatella copri</name>
    <dbReference type="NCBI Taxonomy" id="165179"/>
    <lineage>
        <taxon>Bacteria</taxon>
        <taxon>Pseudomonadati</taxon>
        <taxon>Bacteroidota</taxon>
        <taxon>Bacteroidia</taxon>
        <taxon>Bacteroidales</taxon>
        <taxon>Prevotellaceae</taxon>
        <taxon>Segatella</taxon>
    </lineage>
</organism>
<dbReference type="Gene3D" id="3.40.50.300">
    <property type="entry name" value="P-loop containing nucleotide triphosphate hydrolases"/>
    <property type="match status" value="1"/>
</dbReference>
<dbReference type="Proteomes" id="UP000286501">
    <property type="component" value="Unassembled WGS sequence"/>
</dbReference>
<dbReference type="RefSeq" id="WP_118200962.1">
    <property type="nucleotide sequence ID" value="NZ_QRIE01000031.1"/>
</dbReference>
<evidence type="ECO:0000259" key="1">
    <source>
        <dbReference type="Pfam" id="PF01637"/>
    </source>
</evidence>
<comment type="caution">
    <text evidence="2">The sequence shown here is derived from an EMBL/GenBank/DDBJ whole genome shotgun (WGS) entry which is preliminary data.</text>
</comment>
<dbReference type="AlphaFoldDB" id="A0A3R6E3L2"/>
<dbReference type="GO" id="GO:0005524">
    <property type="term" value="F:ATP binding"/>
    <property type="evidence" value="ECO:0007669"/>
    <property type="project" value="UniProtKB-KW"/>
</dbReference>
<proteinExistence type="predicted"/>
<accession>A0A3R6E3L2</accession>